<name>A0A317CGL9_9GAMM</name>
<keyword evidence="3" id="KW-0255">Endonuclease</keyword>
<dbReference type="InterPro" id="IPR002729">
    <property type="entry name" value="CRISPR-assoc_Cas1"/>
</dbReference>
<evidence type="ECO:0000256" key="4">
    <source>
        <dbReference type="ARBA" id="ARBA00022801"/>
    </source>
</evidence>
<dbReference type="GO" id="GO:0046872">
    <property type="term" value="F:metal ion binding"/>
    <property type="evidence" value="ECO:0007669"/>
    <property type="project" value="UniProtKB-KW"/>
</dbReference>
<dbReference type="OrthoDB" id="5622510at2"/>
<dbReference type="GO" id="GO:0051607">
    <property type="term" value="P:defense response to virus"/>
    <property type="evidence" value="ECO:0007669"/>
    <property type="project" value="UniProtKB-KW"/>
</dbReference>
<comment type="caution">
    <text evidence="8">The sequence shown here is derived from an EMBL/GenBank/DDBJ whole genome shotgun (WGS) entry which is preliminary data.</text>
</comment>
<protein>
    <submittedName>
        <fullName evidence="8">Uncharacterized protein</fullName>
    </submittedName>
</protein>
<dbReference type="PANTHER" id="PTHR34353">
    <property type="entry name" value="CRISPR-ASSOCIATED ENDONUCLEASE CAS1 1"/>
    <property type="match status" value="1"/>
</dbReference>
<dbReference type="GO" id="GO:0016787">
    <property type="term" value="F:hydrolase activity"/>
    <property type="evidence" value="ECO:0007669"/>
    <property type="project" value="UniProtKB-KW"/>
</dbReference>
<organism evidence="8 9">
    <name type="scientific">Leucothrix pacifica</name>
    <dbReference type="NCBI Taxonomy" id="1247513"/>
    <lineage>
        <taxon>Bacteria</taxon>
        <taxon>Pseudomonadati</taxon>
        <taxon>Pseudomonadota</taxon>
        <taxon>Gammaproteobacteria</taxon>
        <taxon>Thiotrichales</taxon>
        <taxon>Thiotrichaceae</taxon>
        <taxon>Leucothrix</taxon>
    </lineage>
</organism>
<keyword evidence="2" id="KW-0479">Metal-binding</keyword>
<proteinExistence type="predicted"/>
<dbReference type="RefSeq" id="WP_109837471.1">
    <property type="nucleotide sequence ID" value="NZ_QGKM01000023.1"/>
</dbReference>
<evidence type="ECO:0000256" key="1">
    <source>
        <dbReference type="ARBA" id="ARBA00022722"/>
    </source>
</evidence>
<evidence type="ECO:0000256" key="2">
    <source>
        <dbReference type="ARBA" id="ARBA00022723"/>
    </source>
</evidence>
<sequence length="254" mass="29542">MKPLYLHGAAVSGIRLEHDALRVVTEHRADTWFPLKRISRIILSGDIQLSSKVLAACLSENIPVVVAGQQGEFVGVCFGTNFKQQSLQSHILELYESRAQLYILDNWFLGQQRQQILHLQKRFRLPQDVFEANEIKARLDELICLEHRFYDWQSCLQKMIPMLAAQLTVLLRHFGFDSEVLRPAPASIGLLQHFIDLLEWKLWALAANGHLPSGTLRNQLIHYYQSHSHDIEQFTRLQIDKLWHRFYEAQHEQA</sequence>
<evidence type="ECO:0000256" key="3">
    <source>
        <dbReference type="ARBA" id="ARBA00022759"/>
    </source>
</evidence>
<dbReference type="Proteomes" id="UP000245539">
    <property type="component" value="Unassembled WGS sequence"/>
</dbReference>
<evidence type="ECO:0000256" key="6">
    <source>
        <dbReference type="ARBA" id="ARBA00023118"/>
    </source>
</evidence>
<keyword evidence="5" id="KW-0460">Magnesium</keyword>
<evidence type="ECO:0000313" key="8">
    <source>
        <dbReference type="EMBL" id="PWQ97656.1"/>
    </source>
</evidence>
<dbReference type="EMBL" id="QGKM01000023">
    <property type="protein sequence ID" value="PWQ97656.1"/>
    <property type="molecule type" value="Genomic_DNA"/>
</dbReference>
<dbReference type="AlphaFoldDB" id="A0A317CGL9"/>
<evidence type="ECO:0000313" key="9">
    <source>
        <dbReference type="Proteomes" id="UP000245539"/>
    </source>
</evidence>
<dbReference type="PANTHER" id="PTHR34353:SF2">
    <property type="entry name" value="CRISPR-ASSOCIATED ENDONUCLEASE CAS1 1"/>
    <property type="match status" value="1"/>
</dbReference>
<dbReference type="Gene3D" id="3.100.10.20">
    <property type="entry name" value="CRISPR-associated endonuclease Cas1, N-terminal domain"/>
    <property type="match status" value="1"/>
</dbReference>
<keyword evidence="1" id="KW-0540">Nuclease</keyword>
<dbReference type="GO" id="GO:0003676">
    <property type="term" value="F:nucleic acid binding"/>
    <property type="evidence" value="ECO:0007669"/>
    <property type="project" value="InterPro"/>
</dbReference>
<dbReference type="GO" id="GO:0043571">
    <property type="term" value="P:maintenance of CRISPR repeat elements"/>
    <property type="evidence" value="ECO:0007669"/>
    <property type="project" value="InterPro"/>
</dbReference>
<reference evidence="8 9" key="1">
    <citation type="submission" date="2018-05" db="EMBL/GenBank/DDBJ databases">
        <title>Leucothrix arctica sp. nov., isolated from Arctic seawater.</title>
        <authorList>
            <person name="Choi A."/>
            <person name="Baek K."/>
        </authorList>
    </citation>
    <scope>NUCLEOTIDE SEQUENCE [LARGE SCALE GENOMIC DNA]</scope>
    <source>
        <strain evidence="8 9">JCM 18388</strain>
    </source>
</reference>
<comment type="subunit">
    <text evidence="7">Homodimer, forms a heterotetramer with a Cas2 homodimer.</text>
</comment>
<gene>
    <name evidence="8" type="ORF">DKW60_09755</name>
</gene>
<evidence type="ECO:0000256" key="7">
    <source>
        <dbReference type="ARBA" id="ARBA00038592"/>
    </source>
</evidence>
<dbReference type="GO" id="GO:0004519">
    <property type="term" value="F:endonuclease activity"/>
    <property type="evidence" value="ECO:0007669"/>
    <property type="project" value="UniProtKB-KW"/>
</dbReference>
<keyword evidence="9" id="KW-1185">Reference proteome</keyword>
<evidence type="ECO:0000256" key="5">
    <source>
        <dbReference type="ARBA" id="ARBA00022842"/>
    </source>
</evidence>
<keyword evidence="6" id="KW-0051">Antiviral defense</keyword>
<dbReference type="InterPro" id="IPR050646">
    <property type="entry name" value="Cas1"/>
</dbReference>
<dbReference type="InterPro" id="IPR042211">
    <property type="entry name" value="CRISPR-assoc_Cas1_N"/>
</dbReference>
<accession>A0A317CGL9</accession>
<dbReference type="Pfam" id="PF01867">
    <property type="entry name" value="Cas_Cas1"/>
    <property type="match status" value="1"/>
</dbReference>
<keyword evidence="4" id="KW-0378">Hydrolase</keyword>